<feature type="coiled-coil region" evidence="1">
    <location>
        <begin position="8"/>
        <end position="77"/>
    </location>
</feature>
<organism evidence="2 3">
    <name type="scientific">Ancylostoma duodenale</name>
    <dbReference type="NCBI Taxonomy" id="51022"/>
    <lineage>
        <taxon>Eukaryota</taxon>
        <taxon>Metazoa</taxon>
        <taxon>Ecdysozoa</taxon>
        <taxon>Nematoda</taxon>
        <taxon>Chromadorea</taxon>
        <taxon>Rhabditida</taxon>
        <taxon>Rhabditina</taxon>
        <taxon>Rhabditomorpha</taxon>
        <taxon>Strongyloidea</taxon>
        <taxon>Ancylostomatidae</taxon>
        <taxon>Ancylostomatinae</taxon>
        <taxon>Ancylostoma</taxon>
    </lineage>
</organism>
<evidence type="ECO:0000256" key="1">
    <source>
        <dbReference type="SAM" id="Coils"/>
    </source>
</evidence>
<reference evidence="2 3" key="1">
    <citation type="submission" date="2013-12" db="EMBL/GenBank/DDBJ databases">
        <title>Draft genome of the parsitic nematode Ancylostoma duodenale.</title>
        <authorList>
            <person name="Mitreva M."/>
        </authorList>
    </citation>
    <scope>NUCLEOTIDE SEQUENCE [LARGE SCALE GENOMIC DNA]</scope>
    <source>
        <strain evidence="2 3">Zhejiang</strain>
    </source>
</reference>
<accession>A0A0C2HAV5</accession>
<gene>
    <name evidence="2" type="ORF">ANCDUO_00900</name>
</gene>
<dbReference type="AlphaFoldDB" id="A0A0C2HAV5"/>
<sequence>MRQKADYATLLESELEKTRKELGDLANACERKDIELRDQEEIINVLKEEDTEGRRIIAEKDRKINELEEMVRKMGLDRAERDDFVTLCHPIKMLINNERYQALLCEGRVTSPTCLAAFSKRILICAKVC</sequence>
<protein>
    <submittedName>
        <fullName evidence="2">Uncharacterized protein</fullName>
    </submittedName>
</protein>
<evidence type="ECO:0000313" key="3">
    <source>
        <dbReference type="Proteomes" id="UP000054047"/>
    </source>
</evidence>
<evidence type="ECO:0000313" key="2">
    <source>
        <dbReference type="EMBL" id="KIH68769.1"/>
    </source>
</evidence>
<dbReference type="EMBL" id="KN726297">
    <property type="protein sequence ID" value="KIH68769.1"/>
    <property type="molecule type" value="Genomic_DNA"/>
</dbReference>
<dbReference type="OrthoDB" id="5823310at2759"/>
<proteinExistence type="predicted"/>
<dbReference type="Proteomes" id="UP000054047">
    <property type="component" value="Unassembled WGS sequence"/>
</dbReference>
<keyword evidence="1" id="KW-0175">Coiled coil</keyword>
<keyword evidence="3" id="KW-1185">Reference proteome</keyword>
<name>A0A0C2HAV5_9BILA</name>